<keyword evidence="3" id="KW-1185">Reference proteome</keyword>
<organism evidence="2 3">
    <name type="scientific">Trametes cubensis</name>
    <dbReference type="NCBI Taxonomy" id="1111947"/>
    <lineage>
        <taxon>Eukaryota</taxon>
        <taxon>Fungi</taxon>
        <taxon>Dikarya</taxon>
        <taxon>Basidiomycota</taxon>
        <taxon>Agaricomycotina</taxon>
        <taxon>Agaricomycetes</taxon>
        <taxon>Polyporales</taxon>
        <taxon>Polyporaceae</taxon>
        <taxon>Trametes</taxon>
    </lineage>
</organism>
<dbReference type="AlphaFoldDB" id="A0AAD7U3Z2"/>
<sequence length="459" mass="50346">MAPISHLVQLARQLKDEPTFEAPLQSSSFTLDSSGVAGFFGGDGAVQGMATVHLIKGRRWFGWYNTPGSYEIAKQYGQLAKSRLWDGLFPGVDREPAQLFGLDGRHGPRFLAAYSGSVIERSGHIGHLIARKTRSESLDARAIQIRSRRRSTIDCSVTTIDLQKTPLLELSPPRRQSILPLLAIIPILASVAACVLCALVADWWCFTSIASGVIASGIACFVIGSGQLTFRHPAPAKGAPPGDGVLLDEEGGIIILRGEESAVNSVTRGRFCLQYSEDSEPQYGSIGVCSVFLTIQFLLQLLLIPQGTLFGQILFVATLGISWLYNAYLSSLDKEDIQTEIVLDVLNLRECDMQKFRLGTRTAMAVFTALSLRSPRPMKLLDALLPNDTPVWQRWKGILEMKLLAGQNLRFVESDWKVSDFTQEDQELLKGLLADAEEAYDGWYAAAGGADSTSEYKEK</sequence>
<reference evidence="2" key="1">
    <citation type="submission" date="2022-11" db="EMBL/GenBank/DDBJ databases">
        <title>Genome Sequence of Cubamyces cubensis.</title>
        <authorList>
            <person name="Buettner E."/>
        </authorList>
    </citation>
    <scope>NUCLEOTIDE SEQUENCE</scope>
    <source>
        <strain evidence="2">MPL-01</strain>
    </source>
</reference>
<evidence type="ECO:0000313" key="3">
    <source>
        <dbReference type="Proteomes" id="UP001215151"/>
    </source>
</evidence>
<keyword evidence="1" id="KW-1133">Transmembrane helix</keyword>
<evidence type="ECO:0000256" key="1">
    <source>
        <dbReference type="SAM" id="Phobius"/>
    </source>
</evidence>
<dbReference type="Proteomes" id="UP001215151">
    <property type="component" value="Unassembled WGS sequence"/>
</dbReference>
<evidence type="ECO:0000313" key="2">
    <source>
        <dbReference type="EMBL" id="KAJ8496855.1"/>
    </source>
</evidence>
<name>A0AAD7U3Z2_9APHY</name>
<accession>A0AAD7U3Z2</accession>
<feature type="transmembrane region" description="Helical" evidence="1">
    <location>
        <begin position="178"/>
        <end position="201"/>
    </location>
</feature>
<dbReference type="EMBL" id="JAPEVG010000011">
    <property type="protein sequence ID" value="KAJ8496855.1"/>
    <property type="molecule type" value="Genomic_DNA"/>
</dbReference>
<feature type="transmembrane region" description="Helical" evidence="1">
    <location>
        <begin position="309"/>
        <end position="328"/>
    </location>
</feature>
<keyword evidence="1" id="KW-0472">Membrane</keyword>
<gene>
    <name evidence="2" type="ORF">ONZ51_g873</name>
</gene>
<feature type="transmembrane region" description="Helical" evidence="1">
    <location>
        <begin position="207"/>
        <end position="230"/>
    </location>
</feature>
<proteinExistence type="predicted"/>
<keyword evidence="1" id="KW-0812">Transmembrane</keyword>
<protein>
    <submittedName>
        <fullName evidence="2">Uncharacterized protein</fullName>
    </submittedName>
</protein>
<comment type="caution">
    <text evidence="2">The sequence shown here is derived from an EMBL/GenBank/DDBJ whole genome shotgun (WGS) entry which is preliminary data.</text>
</comment>